<gene>
    <name evidence="9" type="primary">estB</name>
    <name evidence="9" type="ORF">NCTC11862_02217</name>
</gene>
<feature type="compositionally biased region" description="Basic and acidic residues" evidence="8">
    <location>
        <begin position="308"/>
        <end position="319"/>
    </location>
</feature>
<keyword evidence="2" id="KW-0964">Secreted</keyword>
<dbReference type="PANTHER" id="PTHR38050:SF2">
    <property type="entry name" value="FERULOYL ESTERASE C-RELATED"/>
    <property type="match status" value="1"/>
</dbReference>
<dbReference type="PROSITE" id="PS51257">
    <property type="entry name" value="PROKAR_LIPOPROTEIN"/>
    <property type="match status" value="1"/>
</dbReference>
<feature type="region of interest" description="Disordered" evidence="8">
    <location>
        <begin position="300"/>
        <end position="319"/>
    </location>
</feature>
<dbReference type="Pfam" id="PF10503">
    <property type="entry name" value="Esterase_PHB"/>
    <property type="match status" value="1"/>
</dbReference>
<dbReference type="STRING" id="35756.GCA_001044155_02641"/>
<dbReference type="GO" id="GO:0005576">
    <property type="term" value="C:extracellular region"/>
    <property type="evidence" value="ECO:0007669"/>
    <property type="project" value="UniProtKB-SubCell"/>
</dbReference>
<keyword evidence="5" id="KW-0378">Hydrolase</keyword>
<dbReference type="InterPro" id="IPR010126">
    <property type="entry name" value="Esterase_phb"/>
</dbReference>
<dbReference type="EMBL" id="UFXQ01000001">
    <property type="protein sequence ID" value="STC70400.1"/>
    <property type="molecule type" value="Genomic_DNA"/>
</dbReference>
<proteinExistence type="predicted"/>
<reference evidence="9 10" key="1">
    <citation type="submission" date="2018-06" db="EMBL/GenBank/DDBJ databases">
        <authorList>
            <consortium name="Pathogen Informatics"/>
            <person name="Doyle S."/>
        </authorList>
    </citation>
    <scope>NUCLEOTIDE SEQUENCE [LARGE SCALE GENOMIC DNA]</scope>
    <source>
        <strain evidence="9 10">NCTC11862</strain>
    </source>
</reference>
<dbReference type="GO" id="GO:0045493">
    <property type="term" value="P:xylan catabolic process"/>
    <property type="evidence" value="ECO:0007669"/>
    <property type="project" value="UniProtKB-KW"/>
</dbReference>
<evidence type="ECO:0000256" key="4">
    <source>
        <dbReference type="ARBA" id="ARBA00022729"/>
    </source>
</evidence>
<evidence type="ECO:0000256" key="2">
    <source>
        <dbReference type="ARBA" id="ARBA00022525"/>
    </source>
</evidence>
<feature type="region of interest" description="Disordered" evidence="8">
    <location>
        <begin position="46"/>
        <end position="91"/>
    </location>
</feature>
<protein>
    <submittedName>
        <fullName evidence="9">Secreted esterase B</fullName>
    </submittedName>
</protein>
<dbReference type="SUPFAM" id="SSF53474">
    <property type="entry name" value="alpha/beta-Hydrolases"/>
    <property type="match status" value="1"/>
</dbReference>
<feature type="compositionally biased region" description="Low complexity" evidence="8">
    <location>
        <begin position="50"/>
        <end position="77"/>
    </location>
</feature>
<evidence type="ECO:0000256" key="8">
    <source>
        <dbReference type="SAM" id="MobiDB-lite"/>
    </source>
</evidence>
<keyword evidence="4" id="KW-0732">Signal</keyword>
<dbReference type="AlphaFoldDB" id="A0A376CPN8"/>
<accession>A0A376CPN8</accession>
<dbReference type="InterPro" id="IPR043595">
    <property type="entry name" value="FaeB/C/D"/>
</dbReference>
<dbReference type="InterPro" id="IPR029058">
    <property type="entry name" value="AB_hydrolase_fold"/>
</dbReference>
<evidence type="ECO:0000256" key="1">
    <source>
        <dbReference type="ARBA" id="ARBA00004613"/>
    </source>
</evidence>
<dbReference type="RefSeq" id="WP_018581910.1">
    <property type="nucleotide sequence ID" value="NZ_UFXQ01000001.1"/>
</dbReference>
<keyword evidence="3" id="KW-0858">Xylan degradation</keyword>
<dbReference type="GO" id="GO:0030600">
    <property type="term" value="F:feruloyl esterase activity"/>
    <property type="evidence" value="ECO:0007669"/>
    <property type="project" value="InterPro"/>
</dbReference>
<comment type="subcellular location">
    <subcellularLocation>
        <location evidence="1">Secreted</location>
    </subcellularLocation>
</comment>
<evidence type="ECO:0000256" key="6">
    <source>
        <dbReference type="ARBA" id="ARBA00023277"/>
    </source>
</evidence>
<dbReference type="PANTHER" id="PTHR38050">
    <property type="match status" value="1"/>
</dbReference>
<sequence>MKNRHKTPWLKRTAAVLSVLGVLGVAGCGFPYDDDELRDINDAFSDTLQPEETSTESPTEAATETNTETETQTTSAPSNSSQSITVDGKKRTYSVTVPPEASEGTRLPLIFAFHGKGETSDVLRDYSNLDRARAYVVYMDGIDKAWAPAPYAQTTGEEDLKFVDEVRKKMIADYNIDTARVFATGLSNGGGFAAYVGCQRPTAFTAVATVSAAYYWKVSDNCSVIPMKLLDIHGTNDSVISYEGGSRHGTAYSSIPQILDDAARRNHCTDSVTISQMGSNGVKQKWDDCDAPLEHIRIGTGTHTWPGGERDPNENAPKDIGTEQILQFFGVSMREK</sequence>
<dbReference type="Proteomes" id="UP000254467">
    <property type="component" value="Unassembled WGS sequence"/>
</dbReference>
<name>A0A376CPN8_9CORY</name>
<keyword evidence="6" id="KW-0119">Carbohydrate metabolism</keyword>
<keyword evidence="7" id="KW-0624">Polysaccharide degradation</keyword>
<evidence type="ECO:0000256" key="5">
    <source>
        <dbReference type="ARBA" id="ARBA00022801"/>
    </source>
</evidence>
<keyword evidence="10" id="KW-1185">Reference proteome</keyword>
<evidence type="ECO:0000256" key="7">
    <source>
        <dbReference type="ARBA" id="ARBA00023326"/>
    </source>
</evidence>
<dbReference type="Gene3D" id="3.40.50.1820">
    <property type="entry name" value="alpha/beta hydrolase"/>
    <property type="match status" value="1"/>
</dbReference>
<evidence type="ECO:0000313" key="10">
    <source>
        <dbReference type="Proteomes" id="UP000254467"/>
    </source>
</evidence>
<evidence type="ECO:0000256" key="3">
    <source>
        <dbReference type="ARBA" id="ARBA00022651"/>
    </source>
</evidence>
<evidence type="ECO:0000313" key="9">
    <source>
        <dbReference type="EMBL" id="STC70400.1"/>
    </source>
</evidence>
<organism evidence="9 10">
    <name type="scientific">Corynebacterium pilosum</name>
    <dbReference type="NCBI Taxonomy" id="35756"/>
    <lineage>
        <taxon>Bacteria</taxon>
        <taxon>Bacillati</taxon>
        <taxon>Actinomycetota</taxon>
        <taxon>Actinomycetes</taxon>
        <taxon>Mycobacteriales</taxon>
        <taxon>Corynebacteriaceae</taxon>
        <taxon>Corynebacterium</taxon>
    </lineage>
</organism>